<organism evidence="1 2">
    <name type="scientific">Mucilaginibacter pedocola</name>
    <dbReference type="NCBI Taxonomy" id="1792845"/>
    <lineage>
        <taxon>Bacteria</taxon>
        <taxon>Pseudomonadati</taxon>
        <taxon>Bacteroidota</taxon>
        <taxon>Sphingobacteriia</taxon>
        <taxon>Sphingobacteriales</taxon>
        <taxon>Sphingobacteriaceae</taxon>
        <taxon>Mucilaginibacter</taxon>
    </lineage>
</organism>
<dbReference type="Proteomes" id="UP000189739">
    <property type="component" value="Unassembled WGS sequence"/>
</dbReference>
<sequence length="126" mass="15131">MDRTAEILHRFEASWSETELHYKDLLDNYPGWERTRPVLKFIEELRAAGWGKYFRLGTSIHRLIISRSVNFGLRADQKYVMIEAYDNQFEVTLRDGYKSYRKYRVDNLYDERVMKLLETLKGTLVD</sequence>
<dbReference type="RefSeq" id="WP_078348391.1">
    <property type="nucleotide sequence ID" value="NZ_MBTF01000012.1"/>
</dbReference>
<keyword evidence="2" id="KW-1185">Reference proteome</keyword>
<dbReference type="AlphaFoldDB" id="A0A1S9PFA6"/>
<dbReference type="EMBL" id="MBTF01000012">
    <property type="protein sequence ID" value="OOQ59641.1"/>
    <property type="molecule type" value="Genomic_DNA"/>
</dbReference>
<accession>A0A1S9PFA6</accession>
<evidence type="ECO:0000313" key="2">
    <source>
        <dbReference type="Proteomes" id="UP000189739"/>
    </source>
</evidence>
<comment type="caution">
    <text evidence="1">The sequence shown here is derived from an EMBL/GenBank/DDBJ whole genome shotgun (WGS) entry which is preliminary data.</text>
</comment>
<evidence type="ECO:0000313" key="1">
    <source>
        <dbReference type="EMBL" id="OOQ59641.1"/>
    </source>
</evidence>
<dbReference type="OrthoDB" id="1444293at2"/>
<proteinExistence type="predicted"/>
<reference evidence="1 2" key="1">
    <citation type="submission" date="2016-07" db="EMBL/GenBank/DDBJ databases">
        <title>Genomic analysis of zinc-resistant bacterium Mucilaginibacter pedocola TBZ30.</title>
        <authorList>
            <person name="Huang J."/>
            <person name="Tang J."/>
        </authorList>
    </citation>
    <scope>NUCLEOTIDE SEQUENCE [LARGE SCALE GENOMIC DNA]</scope>
    <source>
        <strain evidence="1 2">TBZ30</strain>
    </source>
</reference>
<name>A0A1S9PFA6_9SPHI</name>
<gene>
    <name evidence="1" type="ORF">BC343_05620</name>
</gene>
<evidence type="ECO:0008006" key="3">
    <source>
        <dbReference type="Google" id="ProtNLM"/>
    </source>
</evidence>
<protein>
    <recommendedName>
        <fullName evidence="3">DUF5655 domain-containing protein</fullName>
    </recommendedName>
</protein>